<sequence length="47" mass="5200">MPRDPKSKKVTNAKAAKNTMSAEIAAEVVDDSKPRLKKGKKPKKTYN</sequence>
<dbReference type="EMBL" id="AP028127">
    <property type="protein sequence ID" value="BEH91344.1"/>
    <property type="molecule type" value="Genomic_DNA"/>
</dbReference>
<gene>
    <name evidence="2" type="ORF">T23_14460</name>
</gene>
<accession>A0ABN6ZBZ1</accession>
<keyword evidence="3" id="KW-1185">Reference proteome</keyword>
<feature type="region of interest" description="Disordered" evidence="1">
    <location>
        <begin position="26"/>
        <end position="47"/>
    </location>
</feature>
<name>A0ABN6ZBZ1_9FIRM</name>
<proteinExistence type="predicted"/>
<evidence type="ECO:0000313" key="3">
    <source>
        <dbReference type="Proteomes" id="UP001432099"/>
    </source>
</evidence>
<dbReference type="Proteomes" id="UP001432099">
    <property type="component" value="Chromosome"/>
</dbReference>
<organism evidence="2 3">
    <name type="scientific">Turicibacter faecis</name>
    <dbReference type="NCBI Taxonomy" id="2963365"/>
    <lineage>
        <taxon>Bacteria</taxon>
        <taxon>Bacillati</taxon>
        <taxon>Bacillota</taxon>
        <taxon>Erysipelotrichia</taxon>
        <taxon>Erysipelotrichales</taxon>
        <taxon>Turicibacteraceae</taxon>
        <taxon>Turicibacter</taxon>
    </lineage>
</organism>
<protein>
    <submittedName>
        <fullName evidence="2">Uncharacterized protein</fullName>
    </submittedName>
</protein>
<evidence type="ECO:0000256" key="1">
    <source>
        <dbReference type="SAM" id="MobiDB-lite"/>
    </source>
</evidence>
<dbReference type="RefSeq" id="WP_161830830.1">
    <property type="nucleotide sequence ID" value="NZ_AP028127.1"/>
</dbReference>
<feature type="compositionally biased region" description="Basic residues" evidence="1">
    <location>
        <begin position="35"/>
        <end position="47"/>
    </location>
</feature>
<evidence type="ECO:0000313" key="2">
    <source>
        <dbReference type="EMBL" id="BEH91344.1"/>
    </source>
</evidence>
<reference evidence="2" key="1">
    <citation type="journal article" date="2024" name="Int. J. Syst. Evol. Microbiol.">
        <title>Turicibacter faecis sp. nov., isolated from faeces of heart failure mouse model.</title>
        <authorList>
            <person name="Imamura Y."/>
            <person name="Motooka D."/>
            <person name="Nakajima Y."/>
            <person name="Ito S."/>
            <person name="Kitakaze M."/>
            <person name="Iida T."/>
            <person name="Nakamura S."/>
        </authorList>
    </citation>
    <scope>NUCLEOTIDE SEQUENCE</scope>
    <source>
        <strain evidence="2">TC023</strain>
    </source>
</reference>